<evidence type="ECO:0000256" key="3">
    <source>
        <dbReference type="ARBA" id="ARBA00022448"/>
    </source>
</evidence>
<evidence type="ECO:0000256" key="2">
    <source>
        <dbReference type="ARBA" id="ARBA00007942"/>
    </source>
</evidence>
<dbReference type="RefSeq" id="WP_090455835.1">
    <property type="nucleotide sequence ID" value="NZ_FNTC01000002.1"/>
</dbReference>
<dbReference type="Pfam" id="PF02653">
    <property type="entry name" value="BPD_transp_2"/>
    <property type="match status" value="1"/>
</dbReference>
<reference evidence="11" key="1">
    <citation type="submission" date="2016-10" db="EMBL/GenBank/DDBJ databases">
        <authorList>
            <person name="Varghese N."/>
            <person name="Submissions S."/>
        </authorList>
    </citation>
    <scope>NUCLEOTIDE SEQUENCE [LARGE SCALE GENOMIC DNA]</scope>
    <source>
        <strain evidence="11">BS3660</strain>
    </source>
</reference>
<feature type="transmembrane region" description="Helical" evidence="9">
    <location>
        <begin position="104"/>
        <end position="127"/>
    </location>
</feature>
<name>A0A231GQ47_PSEJE</name>
<evidence type="ECO:0000313" key="10">
    <source>
        <dbReference type="EMBL" id="SEC47320.1"/>
    </source>
</evidence>
<feature type="transmembrane region" description="Helical" evidence="9">
    <location>
        <begin position="268"/>
        <end position="301"/>
    </location>
</feature>
<dbReference type="PANTHER" id="PTHR32196">
    <property type="entry name" value="ABC TRANSPORTER PERMEASE PROTEIN YPHD-RELATED-RELATED"/>
    <property type="match status" value="1"/>
</dbReference>
<proteinExistence type="inferred from homology"/>
<evidence type="ECO:0000256" key="1">
    <source>
        <dbReference type="ARBA" id="ARBA00004429"/>
    </source>
</evidence>
<dbReference type="InterPro" id="IPR001851">
    <property type="entry name" value="ABC_transp_permease"/>
</dbReference>
<feature type="transmembrane region" description="Helical" evidence="9">
    <location>
        <begin position="176"/>
        <end position="197"/>
    </location>
</feature>
<feature type="transmembrane region" description="Helical" evidence="9">
    <location>
        <begin position="80"/>
        <end position="97"/>
    </location>
</feature>
<keyword evidence="5" id="KW-0997">Cell inner membrane</keyword>
<keyword evidence="4" id="KW-1003">Cell membrane</keyword>
<dbReference type="Proteomes" id="UP000198542">
    <property type="component" value="Unassembled WGS sequence"/>
</dbReference>
<dbReference type="EMBL" id="FNTC01000002">
    <property type="protein sequence ID" value="SEC47320.1"/>
    <property type="molecule type" value="Genomic_DNA"/>
</dbReference>
<feature type="transmembrane region" description="Helical" evidence="9">
    <location>
        <begin position="26"/>
        <end position="43"/>
    </location>
</feature>
<keyword evidence="3" id="KW-0813">Transport</keyword>
<evidence type="ECO:0000256" key="9">
    <source>
        <dbReference type="SAM" id="Phobius"/>
    </source>
</evidence>
<comment type="subcellular location">
    <subcellularLocation>
        <location evidence="1">Cell inner membrane</location>
        <topology evidence="1">Multi-pass membrane protein</topology>
    </subcellularLocation>
</comment>
<feature type="transmembrane region" description="Helical" evidence="9">
    <location>
        <begin position="55"/>
        <end position="74"/>
    </location>
</feature>
<dbReference type="CDD" id="cd06579">
    <property type="entry name" value="TM_PBP1_transp_AraH_like"/>
    <property type="match status" value="1"/>
</dbReference>
<feature type="transmembrane region" description="Helical" evidence="9">
    <location>
        <begin position="307"/>
        <end position="327"/>
    </location>
</feature>
<evidence type="ECO:0000256" key="7">
    <source>
        <dbReference type="ARBA" id="ARBA00022989"/>
    </source>
</evidence>
<organism evidence="10 11">
    <name type="scientific">Pseudomonas jessenii</name>
    <dbReference type="NCBI Taxonomy" id="77298"/>
    <lineage>
        <taxon>Bacteria</taxon>
        <taxon>Pseudomonadati</taxon>
        <taxon>Pseudomonadota</taxon>
        <taxon>Gammaproteobacteria</taxon>
        <taxon>Pseudomonadales</taxon>
        <taxon>Pseudomonadaceae</taxon>
        <taxon>Pseudomonas</taxon>
    </lineage>
</organism>
<evidence type="ECO:0000256" key="6">
    <source>
        <dbReference type="ARBA" id="ARBA00022692"/>
    </source>
</evidence>
<comment type="similarity">
    <text evidence="2">Belongs to the binding-protein-dependent transport system permease family. AraH/RbsC subfamily.</text>
</comment>
<gene>
    <name evidence="10" type="ORF">SAMN04490187_4504</name>
</gene>
<feature type="transmembrane region" description="Helical" evidence="9">
    <location>
        <begin position="225"/>
        <end position="247"/>
    </location>
</feature>
<feature type="transmembrane region" description="Helical" evidence="9">
    <location>
        <begin position="133"/>
        <end position="155"/>
    </location>
</feature>
<dbReference type="GO" id="GO:0022857">
    <property type="term" value="F:transmembrane transporter activity"/>
    <property type="evidence" value="ECO:0007669"/>
    <property type="project" value="InterPro"/>
</dbReference>
<evidence type="ECO:0000256" key="5">
    <source>
        <dbReference type="ARBA" id="ARBA00022519"/>
    </source>
</evidence>
<keyword evidence="7 9" id="KW-1133">Transmembrane helix</keyword>
<dbReference type="PANTHER" id="PTHR32196:SF21">
    <property type="entry name" value="ABC TRANSPORTER PERMEASE PROTEIN YPHD-RELATED"/>
    <property type="match status" value="1"/>
</dbReference>
<keyword evidence="6 9" id="KW-0812">Transmembrane</keyword>
<protein>
    <submittedName>
        <fullName evidence="10">Monosaccharide ABC transporter membrane protein, CUT2 family</fullName>
    </submittedName>
</protein>
<evidence type="ECO:0000256" key="8">
    <source>
        <dbReference type="ARBA" id="ARBA00023136"/>
    </source>
</evidence>
<sequence length="333" mass="34800">MIKPASSESAVEHRKKFEMVGFFEKYGVVLFLVALIAIFTLYNPMFLSVRNIKNILTEVSIYGIIGVGMTYVILTGGIDLAVGSLLAFAAISGAFLMQALGGDFFMGWLVAMLAACAVGTMAGYLHGKVVTRFGVPAFIVTLGGLTVWRGATLIVNDGAPVSGFNEAFRWWGRGDVLGVPVPVLVFMIVALVGYIALRYTRYGRQVYAVGGNPEAARLSGLSVQAVVLSVYVITGFLAGLAGFLLSARLGSAEAVAGSGYELRVIASVVIGGTSLFGGLGGVGGTIIGALLIGVLINGLVIMNVSAYYQQVVIGIIIVLAVGFDTYAKSRGKS</sequence>
<keyword evidence="8 9" id="KW-0472">Membrane</keyword>
<evidence type="ECO:0000256" key="4">
    <source>
        <dbReference type="ARBA" id="ARBA00022475"/>
    </source>
</evidence>
<keyword evidence="11" id="KW-1185">Reference proteome</keyword>
<dbReference type="GO" id="GO:0005886">
    <property type="term" value="C:plasma membrane"/>
    <property type="evidence" value="ECO:0007669"/>
    <property type="project" value="UniProtKB-SubCell"/>
</dbReference>
<accession>A0A231GQ47</accession>
<evidence type="ECO:0000313" key="11">
    <source>
        <dbReference type="Proteomes" id="UP000198542"/>
    </source>
</evidence>
<dbReference type="AlphaFoldDB" id="A0A231GQ47"/>